<evidence type="ECO:0000313" key="2">
    <source>
        <dbReference type="EMBL" id="AAO04514.1"/>
    </source>
</evidence>
<feature type="transmembrane region" description="Helical" evidence="1">
    <location>
        <begin position="198"/>
        <end position="225"/>
    </location>
</feature>
<dbReference type="EMBL" id="AE015929">
    <property type="protein sequence ID" value="AAO04514.1"/>
    <property type="molecule type" value="Genomic_DNA"/>
</dbReference>
<proteinExistence type="predicted"/>
<feature type="transmembrane region" description="Helical" evidence="1">
    <location>
        <begin position="408"/>
        <end position="425"/>
    </location>
</feature>
<name>A0A0H2VFZ0_STAES</name>
<dbReference type="PANTHER" id="PTHR38454:SF1">
    <property type="entry name" value="INTEGRAL MEMBRANE PROTEIN"/>
    <property type="match status" value="1"/>
</dbReference>
<dbReference type="HOGENOM" id="CLU_022125_0_0_9"/>
<sequence length="867" mass="101696">MIKNIWNKPIKRFTLIVLVSCILSFILYGPFLYQFITKGIVFSGSGDGFRQMMPFQMHLYEHFTSLKGFYDASFGLGGDYVKSLAYYYSLSPLMWINFSMIWILEQTINVNPHDISFWTINQLIMAYVRTVITFIFSFYLFSYLRLKPAPMFIATILYGMSTVVTYYNFTWSFYGNLLIMLPMSLWAIERFFKERKIGWFIFAIAYTLFSNFYFSYYEAIVIGFYFIYRFAIPHEKDIVNRWQKLYILVCATLLSVLVSIYGLYTGVSSFLDNDRTQNPNFKITFFTNLFETNYNIFADGFYITISFIAIIALFCFKLYQHYYYKLFAIATWILLIGSFSQWFDSAFNGFSLPQRRWVYFLALSTSVLIALFIQHLSEISIKEYTFVAIPVFIYGFIFIALSERSVKWMFVALILIIVLFIFIKYKSLLTRTSMMVLLVVLFLAQQVLMTNDSRKITIEPYQTTIKTINDSSYRSPVLNKKIKYMHQSSTDPLKRLDYFSYYALNSPLIYHYNGTSLYSSIFDGDILKYYDQTLQINMPVDKNSTYRYLNNRANLMSLWDVQDRLRHPDDLNMPYGFKKKELITDKKDQWIHSVNTINYPSAHITNKIYDARKLKSPLDREQAMLKGVVLNHKSQANTDFKPNPNLLSNAKQNLNHANWIDSKHLKVKQHNGGVTLNLPRNIVKNYKDMYIEMDVELLSPDKEHKVGVNEYSQERNRLSYKYRRFVSPVTMRAKASNQLNIKMSKGVYRFKVKGIYGENYQTLKKASQQLQPVKVKKERNGFTIIKKKKEHGYLVLPMVYAEGMHAMANGKPLKVQQGNGIMTTIPVKEGQTKIKLSYTPPYFYLLITVSCIGIILSILFTHYVKRK</sequence>
<dbReference type="KEGG" id="sep:SE_0917"/>
<keyword evidence="1" id="KW-0472">Membrane</keyword>
<dbReference type="PATRIC" id="fig|176280.10.peg.891"/>
<dbReference type="PANTHER" id="PTHR38454">
    <property type="entry name" value="INTEGRAL MEMBRANE PROTEIN-RELATED"/>
    <property type="match status" value="1"/>
</dbReference>
<keyword evidence="1" id="KW-1133">Transmembrane helix</keyword>
<dbReference type="OrthoDB" id="9815466at2"/>
<feature type="transmembrane region" description="Helical" evidence="1">
    <location>
        <begin position="245"/>
        <end position="264"/>
    </location>
</feature>
<feature type="transmembrane region" description="Helical" evidence="1">
    <location>
        <begin position="432"/>
        <end position="449"/>
    </location>
</feature>
<dbReference type="RefSeq" id="WP_001832567.1">
    <property type="nucleotide sequence ID" value="NC_004461.1"/>
</dbReference>
<evidence type="ECO:0000313" key="3">
    <source>
        <dbReference type="Proteomes" id="UP000001411"/>
    </source>
</evidence>
<dbReference type="InterPro" id="IPR018580">
    <property type="entry name" value="Uncharacterised_YfhO"/>
</dbReference>
<feature type="transmembrane region" description="Helical" evidence="1">
    <location>
        <begin position="357"/>
        <end position="377"/>
    </location>
</feature>
<gene>
    <name evidence="2" type="ordered locus">SE_0917</name>
</gene>
<dbReference type="Proteomes" id="UP000001411">
    <property type="component" value="Chromosome"/>
</dbReference>
<organism evidence="2 3">
    <name type="scientific">Staphylococcus epidermidis (strain ATCC 12228 / FDA PCI 1200)</name>
    <dbReference type="NCBI Taxonomy" id="176280"/>
    <lineage>
        <taxon>Bacteria</taxon>
        <taxon>Bacillati</taxon>
        <taxon>Bacillota</taxon>
        <taxon>Bacilli</taxon>
        <taxon>Bacillales</taxon>
        <taxon>Staphylococcaceae</taxon>
        <taxon>Staphylococcus</taxon>
    </lineage>
</organism>
<keyword evidence="1" id="KW-0812">Transmembrane</keyword>
<evidence type="ECO:0000256" key="1">
    <source>
        <dbReference type="SAM" id="Phobius"/>
    </source>
</evidence>
<feature type="transmembrane region" description="Helical" evidence="1">
    <location>
        <begin position="85"/>
        <end position="104"/>
    </location>
</feature>
<protein>
    <recommendedName>
        <fullName evidence="4">YfhO family protein</fullName>
    </recommendedName>
</protein>
<evidence type="ECO:0008006" key="4">
    <source>
        <dbReference type="Google" id="ProtNLM"/>
    </source>
</evidence>
<feature type="transmembrane region" description="Helical" evidence="1">
    <location>
        <begin position="842"/>
        <end position="864"/>
    </location>
</feature>
<reference evidence="2 3" key="1">
    <citation type="journal article" date="2003" name="Mol. Microbiol.">
        <title>Genome-based analysis of virulence genes in a non-biofilm-forming Staphylococcus epidermidis strain (ATCC 12228).</title>
        <authorList>
            <person name="Zhang Y.Q."/>
            <person name="Ren S.X."/>
            <person name="Li H.L."/>
            <person name="Wang Y.X."/>
            <person name="Fu G."/>
            <person name="Yang J."/>
            <person name="Qin Z.Q."/>
            <person name="Miao Y.G."/>
            <person name="Wang W.Y."/>
            <person name="Chen R.S."/>
            <person name="Shen Y."/>
            <person name="Chen Z."/>
            <person name="Yuan Z.H."/>
            <person name="Zhao G.P."/>
            <person name="Qu D."/>
            <person name="Danchin A."/>
            <person name="Wen Y.M."/>
        </authorList>
    </citation>
    <scope>NUCLEOTIDE SEQUENCE [LARGE SCALE GENOMIC DNA]</scope>
    <source>
        <strain evidence="3">ATCC 12228 / FDA PCI 1200</strain>
    </source>
</reference>
<dbReference type="Pfam" id="PF09586">
    <property type="entry name" value="YfhO"/>
    <property type="match status" value="1"/>
</dbReference>
<dbReference type="AlphaFoldDB" id="A0A0H2VFZ0"/>
<feature type="transmembrane region" description="Helical" evidence="1">
    <location>
        <begin position="384"/>
        <end position="402"/>
    </location>
</feature>
<feature type="transmembrane region" description="Helical" evidence="1">
    <location>
        <begin position="124"/>
        <end position="143"/>
    </location>
</feature>
<feature type="transmembrane region" description="Helical" evidence="1">
    <location>
        <begin position="323"/>
        <end position="342"/>
    </location>
</feature>
<dbReference type="eggNOG" id="COG4485">
    <property type="taxonomic scope" value="Bacteria"/>
</dbReference>
<feature type="transmembrane region" description="Helical" evidence="1">
    <location>
        <begin position="12"/>
        <end position="36"/>
    </location>
</feature>
<feature type="transmembrane region" description="Helical" evidence="1">
    <location>
        <begin position="174"/>
        <end position="192"/>
    </location>
</feature>
<accession>A0A0H2VFZ0</accession>
<feature type="transmembrane region" description="Helical" evidence="1">
    <location>
        <begin position="296"/>
        <end position="316"/>
    </location>
</feature>